<dbReference type="EMBL" id="AAOF01000005">
    <property type="protein sequence ID" value="EAR22045.1"/>
    <property type="molecule type" value="Genomic_DNA"/>
</dbReference>
<evidence type="ECO:0000313" key="2">
    <source>
        <dbReference type="Proteomes" id="UP000003374"/>
    </source>
</evidence>
<reference evidence="1 2" key="1">
    <citation type="submission" date="2006-02" db="EMBL/GenBank/DDBJ databases">
        <authorList>
            <person name="Waterbury J."/>
            <person name="Ferriera S."/>
            <person name="Johnson J."/>
            <person name="Kravitz S."/>
            <person name="Halpern A."/>
            <person name="Remington K."/>
            <person name="Beeson K."/>
            <person name="Tran B."/>
            <person name="Rogers Y.-H."/>
            <person name="Friedman R."/>
            <person name="Venter J.C."/>
        </authorList>
    </citation>
    <scope>NUCLEOTIDE SEQUENCE [LARGE SCALE GENOMIC DNA]</scope>
    <source>
        <strain evidence="1 2">Nb-231</strain>
    </source>
</reference>
<dbReference type="Proteomes" id="UP000003374">
    <property type="component" value="Unassembled WGS sequence"/>
</dbReference>
<keyword evidence="2" id="KW-1185">Reference proteome</keyword>
<protein>
    <submittedName>
        <fullName evidence="1">Uncharacterized protein</fullName>
    </submittedName>
</protein>
<dbReference type="HOGENOM" id="CLU_3254709_0_0_6"/>
<proteinExistence type="predicted"/>
<comment type="caution">
    <text evidence="1">The sequence shown here is derived from an EMBL/GenBank/DDBJ whole genome shotgun (WGS) entry which is preliminary data.</text>
</comment>
<sequence length="42" mass="4379">MAGLDQTVLNVELRALAIKDMLARGLSILGREAIGELATVVG</sequence>
<evidence type="ECO:0000313" key="1">
    <source>
        <dbReference type="EMBL" id="EAR22045.1"/>
    </source>
</evidence>
<dbReference type="AlphaFoldDB" id="A4BR45"/>
<organism evidence="1 2">
    <name type="scientific">Nitrococcus mobilis Nb-231</name>
    <dbReference type="NCBI Taxonomy" id="314278"/>
    <lineage>
        <taxon>Bacteria</taxon>
        <taxon>Pseudomonadati</taxon>
        <taxon>Pseudomonadota</taxon>
        <taxon>Gammaproteobacteria</taxon>
        <taxon>Chromatiales</taxon>
        <taxon>Ectothiorhodospiraceae</taxon>
        <taxon>Nitrococcus</taxon>
    </lineage>
</organism>
<name>A4BR45_9GAMM</name>
<gene>
    <name evidence="1" type="ORF">NB231_06641</name>
</gene>
<accession>A4BR45</accession>